<dbReference type="EMBL" id="CABVPX010000013">
    <property type="protein sequence ID" value="VWB73050.1"/>
    <property type="molecule type" value="Genomic_DNA"/>
</dbReference>
<sequence>MGENYHHEPHFTNLLQLLMAMVQAQAGILIPKGQEWQNDRQTLAKKLAFHLHTIKTLGDGAELEIGGIKTPIVDHGSIKVLARSVLENYIVFAFIFGNPNLDVSRFRHMTWRMAGLMDRQRRIPITADGRQKLSEESATVEGLRREIEGHPLFAGHSTKERKALAKGDWSAGKQWHELATEAGLHQRYFRNIYGYLCDYSHSSYAAALQVGEARTIEEQRAISNSMFGLLNMTMAHFVAVYAGLFESARQLFEQSPTRETAERWRFTATDFDAIYGTAS</sequence>
<reference evidence="1 2" key="1">
    <citation type="submission" date="2019-09" db="EMBL/GenBank/DDBJ databases">
        <authorList>
            <person name="Depoorter E."/>
        </authorList>
    </citation>
    <scope>NUCLEOTIDE SEQUENCE [LARGE SCALE GENOMIC DNA]</scope>
    <source>
        <strain evidence="1">LMG 24066</strain>
    </source>
</reference>
<accession>A0A9Q9SJ92</accession>
<evidence type="ECO:0000313" key="1">
    <source>
        <dbReference type="EMBL" id="VWB73050.1"/>
    </source>
</evidence>
<dbReference type="Pfam" id="PF18928">
    <property type="entry name" value="DUF5677"/>
    <property type="match status" value="1"/>
</dbReference>
<organism evidence="1 2">
    <name type="scientific">Burkholderia arboris</name>
    <dbReference type="NCBI Taxonomy" id="488730"/>
    <lineage>
        <taxon>Bacteria</taxon>
        <taxon>Pseudomonadati</taxon>
        <taxon>Pseudomonadota</taxon>
        <taxon>Betaproteobacteria</taxon>
        <taxon>Burkholderiales</taxon>
        <taxon>Burkholderiaceae</taxon>
        <taxon>Burkholderia</taxon>
        <taxon>Burkholderia cepacia complex</taxon>
    </lineage>
</organism>
<proteinExistence type="predicted"/>
<evidence type="ECO:0000313" key="2">
    <source>
        <dbReference type="Proteomes" id="UP000494172"/>
    </source>
</evidence>
<protein>
    <submittedName>
        <fullName evidence="1">Uncharacterized protein</fullName>
    </submittedName>
</protein>
<dbReference type="InterPro" id="IPR043733">
    <property type="entry name" value="DUF5677"/>
</dbReference>
<dbReference type="RefSeq" id="WP_174992994.1">
    <property type="nucleotide sequence ID" value="NZ_CABVPX010000013.1"/>
</dbReference>
<comment type="caution">
    <text evidence="1">The sequence shown here is derived from an EMBL/GenBank/DDBJ whole genome shotgun (WGS) entry which is preliminary data.</text>
</comment>
<name>A0A9Q9SJ92_9BURK</name>
<dbReference type="AlphaFoldDB" id="A0A9Q9SJ92"/>
<dbReference type="Proteomes" id="UP000494172">
    <property type="component" value="Unassembled WGS sequence"/>
</dbReference>
<gene>
    <name evidence="1" type="ORF">BAR24066_03424</name>
</gene>